<dbReference type="InterPro" id="IPR001789">
    <property type="entry name" value="Sig_transdc_resp-reg_receiver"/>
</dbReference>
<dbReference type="Proteomes" id="UP000664317">
    <property type="component" value="Unassembled WGS sequence"/>
</dbReference>
<feature type="modified residue" description="4-aspartylphosphate" evidence="1">
    <location>
        <position position="59"/>
    </location>
</feature>
<evidence type="ECO:0000259" key="3">
    <source>
        <dbReference type="PROSITE" id="PS50930"/>
    </source>
</evidence>
<feature type="domain" description="Response regulatory" evidence="2">
    <location>
        <begin position="7"/>
        <end position="120"/>
    </location>
</feature>
<evidence type="ECO:0000256" key="1">
    <source>
        <dbReference type="PROSITE-ProRule" id="PRU00169"/>
    </source>
</evidence>
<name>A0ABS3C8I0_9BACT</name>
<dbReference type="Gene3D" id="3.40.50.2300">
    <property type="match status" value="1"/>
</dbReference>
<dbReference type="PROSITE" id="PS50110">
    <property type="entry name" value="RESPONSE_REGULATORY"/>
    <property type="match status" value="1"/>
</dbReference>
<dbReference type="PROSITE" id="PS50930">
    <property type="entry name" value="HTH_LYTTR"/>
    <property type="match status" value="1"/>
</dbReference>
<dbReference type="InterPro" id="IPR011006">
    <property type="entry name" value="CheY-like_superfamily"/>
</dbReference>
<dbReference type="SMART" id="SM00448">
    <property type="entry name" value="REC"/>
    <property type="match status" value="1"/>
</dbReference>
<dbReference type="Gene3D" id="2.40.50.1020">
    <property type="entry name" value="LytTr DNA-binding domain"/>
    <property type="match status" value="1"/>
</dbReference>
<dbReference type="EMBL" id="JAFKCT010000012">
    <property type="protein sequence ID" value="MBN7813403.1"/>
    <property type="molecule type" value="Genomic_DNA"/>
</dbReference>
<dbReference type="SUPFAM" id="SSF52172">
    <property type="entry name" value="CheY-like"/>
    <property type="match status" value="1"/>
</dbReference>
<dbReference type="InterPro" id="IPR007492">
    <property type="entry name" value="LytTR_DNA-bd_dom"/>
</dbReference>
<dbReference type="Pfam" id="PF00072">
    <property type="entry name" value="Response_reg"/>
    <property type="match status" value="1"/>
</dbReference>
<dbReference type="SMART" id="SM00850">
    <property type="entry name" value="LytTR"/>
    <property type="match status" value="1"/>
</dbReference>
<dbReference type="PANTHER" id="PTHR37299">
    <property type="entry name" value="TRANSCRIPTIONAL REGULATOR-RELATED"/>
    <property type="match status" value="1"/>
</dbReference>
<protein>
    <submittedName>
        <fullName evidence="4">Response regulator transcription factor</fullName>
    </submittedName>
</protein>
<keyword evidence="1" id="KW-0597">Phosphoprotein</keyword>
<reference evidence="4 5" key="1">
    <citation type="submission" date="2021-03" db="EMBL/GenBank/DDBJ databases">
        <title>novel species isolated from a fishpond in China.</title>
        <authorList>
            <person name="Lu H."/>
            <person name="Cai Z."/>
        </authorList>
    </citation>
    <scope>NUCLEOTIDE SEQUENCE [LARGE SCALE GENOMIC DNA]</scope>
    <source>
        <strain evidence="4 5">H41</strain>
    </source>
</reference>
<proteinExistence type="predicted"/>
<dbReference type="InterPro" id="IPR046947">
    <property type="entry name" value="LytR-like"/>
</dbReference>
<gene>
    <name evidence="4" type="ORF">J0A68_20780</name>
</gene>
<accession>A0ABS3C8I0</accession>
<organism evidence="4 5">
    <name type="scientific">Algoriphagus oliviformis</name>
    <dbReference type="NCBI Taxonomy" id="2811231"/>
    <lineage>
        <taxon>Bacteria</taxon>
        <taxon>Pseudomonadati</taxon>
        <taxon>Bacteroidota</taxon>
        <taxon>Cytophagia</taxon>
        <taxon>Cytophagales</taxon>
        <taxon>Cyclobacteriaceae</taxon>
        <taxon>Algoriphagus</taxon>
    </lineage>
</organism>
<keyword evidence="5" id="KW-1185">Reference proteome</keyword>
<dbReference type="PANTHER" id="PTHR37299:SF1">
    <property type="entry name" value="STAGE 0 SPORULATION PROTEIN A HOMOLOG"/>
    <property type="match status" value="1"/>
</dbReference>
<comment type="caution">
    <text evidence="4">The sequence shown here is derived from an EMBL/GenBank/DDBJ whole genome shotgun (WGS) entry which is preliminary data.</text>
</comment>
<evidence type="ECO:0000259" key="2">
    <source>
        <dbReference type="PROSITE" id="PS50110"/>
    </source>
</evidence>
<dbReference type="Pfam" id="PF04397">
    <property type="entry name" value="LytTR"/>
    <property type="match status" value="1"/>
</dbReference>
<feature type="domain" description="HTH LytTR-type" evidence="3">
    <location>
        <begin position="134"/>
        <end position="236"/>
    </location>
</feature>
<sequence>MEPAMISVAILDDEPKSILSLEYELSLFENRIEIINTFSTVADALSGLNQMSIDCLFLDIEMPQMDGFRFLEKINPRNFEVVFVTAYSEYAIQAIREHAFDYLLKPVDGEDLDRVLTKLEDKKKQTQTTPHEKILLNTDQELRMIRTKEIIYCESEGSYTCVHLICGSKLMVSKNLKHLQSQLQQFPFFRIHHSYLINMDHFELLDKSQSQVLMKSGESLPLSRLRKKEFLEVLKNQLKY</sequence>
<evidence type="ECO:0000313" key="4">
    <source>
        <dbReference type="EMBL" id="MBN7813403.1"/>
    </source>
</evidence>
<evidence type="ECO:0000313" key="5">
    <source>
        <dbReference type="Proteomes" id="UP000664317"/>
    </source>
</evidence>
<dbReference type="RefSeq" id="WP_206580174.1">
    <property type="nucleotide sequence ID" value="NZ_JAFKCT010000012.1"/>
</dbReference>